<evidence type="ECO:0000256" key="1">
    <source>
        <dbReference type="SAM" id="MobiDB-lite"/>
    </source>
</evidence>
<dbReference type="AlphaFoldDB" id="A0A833WFA4"/>
<evidence type="ECO:0000313" key="3">
    <source>
        <dbReference type="Proteomes" id="UP000602510"/>
    </source>
</evidence>
<protein>
    <submittedName>
        <fullName evidence="2">Uncharacterized protein</fullName>
    </submittedName>
</protein>
<dbReference type="PANTHER" id="PTHR37069:SF2">
    <property type="entry name" value="PIGGYBAC TRANSPOSABLE ELEMENT-DERIVED PROTEIN DOMAIN-CONTAINING PROTEIN"/>
    <property type="match status" value="1"/>
</dbReference>
<sequence>MAGRRKRSLDSAPVDSSKRTRPRRGSAACEAEGTTRFDNSMFFKVVWKELGEERWTLKRPPRNALDSFYRYIRPGSDLKGKGGGEDFFVGEKALLAFYLREIALSPATRITHACHHSYNERQSKTSATNPENVVFGGILAEESTRNGYTMDNEGLDAAKEVVDTEERRTVMGNANSENEHLTCGIHSARTYRTQTDATQYSQLNVGADSTDDATMNSVAAMANEDIEDRHSGKYMHQKNFASSFMLSL</sequence>
<dbReference type="Proteomes" id="UP000602510">
    <property type="component" value="Unassembled WGS sequence"/>
</dbReference>
<reference evidence="2" key="1">
    <citation type="submission" date="2020-04" db="EMBL/GenBank/DDBJ databases">
        <title>Hybrid Assembly of Korean Phytophthora infestans isolates.</title>
        <authorList>
            <person name="Prokchorchik M."/>
            <person name="Lee Y."/>
            <person name="Seo J."/>
            <person name="Cho J.-H."/>
            <person name="Park Y.-E."/>
            <person name="Jang D.-C."/>
            <person name="Im J.-S."/>
            <person name="Choi J.-G."/>
            <person name="Park H.-J."/>
            <person name="Lee G.-B."/>
            <person name="Lee Y.-G."/>
            <person name="Hong S.-Y."/>
            <person name="Cho K."/>
            <person name="Sohn K.H."/>
        </authorList>
    </citation>
    <scope>NUCLEOTIDE SEQUENCE</scope>
    <source>
        <strain evidence="2">KR_1_A1</strain>
    </source>
</reference>
<accession>A0A833WFA4</accession>
<name>A0A833WFA4_PHYIN</name>
<organism evidence="2 3">
    <name type="scientific">Phytophthora infestans</name>
    <name type="common">Potato late blight agent</name>
    <name type="synonym">Botrytis infestans</name>
    <dbReference type="NCBI Taxonomy" id="4787"/>
    <lineage>
        <taxon>Eukaryota</taxon>
        <taxon>Sar</taxon>
        <taxon>Stramenopiles</taxon>
        <taxon>Oomycota</taxon>
        <taxon>Peronosporomycetes</taxon>
        <taxon>Peronosporales</taxon>
        <taxon>Peronosporaceae</taxon>
        <taxon>Phytophthora</taxon>
    </lineage>
</organism>
<proteinExistence type="predicted"/>
<evidence type="ECO:0000313" key="2">
    <source>
        <dbReference type="EMBL" id="KAF4039817.1"/>
    </source>
</evidence>
<dbReference type="PANTHER" id="PTHR37069">
    <property type="entry name" value="DDE_TNP_1_7 DOMAIN-CONTAINING PROTEIN"/>
    <property type="match status" value="1"/>
</dbReference>
<dbReference type="EMBL" id="WSZM01000164">
    <property type="protein sequence ID" value="KAF4039817.1"/>
    <property type="molecule type" value="Genomic_DNA"/>
</dbReference>
<comment type="caution">
    <text evidence="2">The sequence shown here is derived from an EMBL/GenBank/DDBJ whole genome shotgun (WGS) entry which is preliminary data.</text>
</comment>
<keyword evidence="3" id="KW-1185">Reference proteome</keyword>
<feature type="region of interest" description="Disordered" evidence="1">
    <location>
        <begin position="1"/>
        <end position="30"/>
    </location>
</feature>
<gene>
    <name evidence="2" type="ORF">GN244_ATG07995</name>
</gene>